<reference evidence="2" key="1">
    <citation type="submission" date="2020-05" db="EMBL/GenBank/DDBJ databases">
        <authorList>
            <person name="Chiriac C."/>
            <person name="Salcher M."/>
            <person name="Ghai R."/>
            <person name="Kavagutti S V."/>
        </authorList>
    </citation>
    <scope>NUCLEOTIDE SEQUENCE</scope>
</reference>
<evidence type="ECO:0000313" key="2">
    <source>
        <dbReference type="EMBL" id="CAB4554773.1"/>
    </source>
</evidence>
<feature type="region of interest" description="Disordered" evidence="1">
    <location>
        <begin position="67"/>
        <end position="119"/>
    </location>
</feature>
<proteinExistence type="predicted"/>
<protein>
    <submittedName>
        <fullName evidence="2">Unannotated protein</fullName>
    </submittedName>
</protein>
<dbReference type="EMBL" id="CAEZSR010000038">
    <property type="protein sequence ID" value="CAB4554773.1"/>
    <property type="molecule type" value="Genomic_DNA"/>
</dbReference>
<evidence type="ECO:0000256" key="1">
    <source>
        <dbReference type="SAM" id="MobiDB-lite"/>
    </source>
</evidence>
<sequence>MIEFLPPRDGAFGDRDAADFVGVDGFDDDDFDDEPDEEPRSPWLTALAALAVAGLLAGGVIAAAPWDGDDASPPTTAVTETSSPTATTAPAAPDALETDDPLLPSSLERPPGWLPTGDGAGFVVAGATSSTGSGSAGDAFAFWSTEGATRTSGRWLAIDEIPTDYAELRRDATVIDVSRTDGTWPALLTSSDDGVVELAVARTDPLLPWFALTGYGWSLGELLTLAADVEVEPGSISYPDDLVADGGPLSELVETYNGTTDWDPGATVTGRGRAFTWLGSNRTGAQAAVVVSAVATPSLFIAQFMVRVPVEDTALRRAELDAIHDLARAGRQVSLFRAARDPSAIGAVWYDGGGNEVMVVSNGRTGELLDLVASLEQASPDEWAAAMADEGTPTGIDDRPVPVGGSINEGWSVQVSSSSMWISASDGWLSTRYPPTEGRAATRYANTEAAYLVVVDATRGGADGRIASVVVVRQGDIVQEVALVGLVGGTSAAAVRVDPRAPFEVTWLGADGVELGGS</sequence>
<organism evidence="2">
    <name type="scientific">freshwater metagenome</name>
    <dbReference type="NCBI Taxonomy" id="449393"/>
    <lineage>
        <taxon>unclassified sequences</taxon>
        <taxon>metagenomes</taxon>
        <taxon>ecological metagenomes</taxon>
    </lineage>
</organism>
<dbReference type="AlphaFoldDB" id="A0A6J6CX11"/>
<accession>A0A6J6CX11</accession>
<feature type="compositionally biased region" description="Low complexity" evidence="1">
    <location>
        <begin position="71"/>
        <end position="95"/>
    </location>
</feature>
<name>A0A6J6CX11_9ZZZZ</name>
<gene>
    <name evidence="2" type="ORF">UFOPK1493_01337</name>
</gene>